<feature type="region of interest" description="Disordered" evidence="4">
    <location>
        <begin position="72"/>
        <end position="107"/>
    </location>
</feature>
<dbReference type="Proteomes" id="UP000245340">
    <property type="component" value="Unplaced"/>
</dbReference>
<protein>
    <submittedName>
        <fullName evidence="6">Protein FAM81B</fullName>
    </submittedName>
</protein>
<dbReference type="PANTHER" id="PTHR22420:SF5">
    <property type="entry name" value="PROTEIN FAM81B"/>
    <property type="match status" value="1"/>
</dbReference>
<keyword evidence="1 3" id="KW-0175">Coiled coil</keyword>
<evidence type="ECO:0000313" key="6">
    <source>
        <dbReference type="RefSeq" id="XP_004416998.1"/>
    </source>
</evidence>
<accession>A0A9B0HFX7</accession>
<evidence type="ECO:0000256" key="4">
    <source>
        <dbReference type="SAM" id="MobiDB-lite"/>
    </source>
</evidence>
<dbReference type="RefSeq" id="XP_004416998.1">
    <property type="nucleotide sequence ID" value="XM_004416941.1"/>
</dbReference>
<feature type="coiled-coil region" evidence="3">
    <location>
        <begin position="353"/>
        <end position="391"/>
    </location>
</feature>
<gene>
    <name evidence="6" type="primary">FAM81B</name>
</gene>
<reference evidence="6" key="1">
    <citation type="submission" date="2025-08" db="UniProtKB">
        <authorList>
            <consortium name="RefSeq"/>
        </authorList>
    </citation>
    <scope>IDENTIFICATION</scope>
</reference>
<feature type="coiled-coil region" evidence="3">
    <location>
        <begin position="188"/>
        <end position="215"/>
    </location>
</feature>
<dbReference type="PANTHER" id="PTHR22420">
    <property type="entry name" value="PROTEIN FAM81A"/>
    <property type="match status" value="1"/>
</dbReference>
<evidence type="ECO:0000256" key="2">
    <source>
        <dbReference type="ARBA" id="ARBA00046344"/>
    </source>
</evidence>
<dbReference type="AlphaFoldDB" id="A0A9B0HFX7"/>
<keyword evidence="5" id="KW-1185">Reference proteome</keyword>
<sequence>MAKLLTSLGIITVRRCAYVTHIASGGPRGYSESFGFLKDKIKNYLLPFKKVKSTKNQKARKSSIMSSVTDVNKSASLAAEEQPKETDGPLPGSVNDQEKKVRLSPATMSTKNSTDLVQYVDTGHSFLPVIPNTQRSQLEDRLNNQERTITFLLEQAFRIKDDISACLQGTHGFQKEELLARKLLENHIQTITSIVKKLSQNIEVLEDQIRARDQVATGTNFAVQELNTKHLQGVGDLRGRVARCDSSIVKLSGDIQFIAHEHRKTEKSIQDFMSALETVSKNLDVKVMQLLGKIEASSSEQISNLKMVQGDYRHEMNLLEFKFNSLSNNLYEEVENHQKWTESRFITYEKDHLGHMNQCLKLLQEKLEKSENKMEEKLLKLSSKLENLINTEKQEAELSKVKHIENKLSKKMNQLEKHIWGELEKMQREYQSGFKSIHDSLSSLQQIQKTKMDLEKYKVQKDLKKLQRKIVELQEV</sequence>
<comment type="similarity">
    <text evidence="2">Belongs to the FAM81 family.</text>
</comment>
<evidence type="ECO:0000256" key="1">
    <source>
        <dbReference type="ARBA" id="ARBA00023054"/>
    </source>
</evidence>
<dbReference type="InterPro" id="IPR029619">
    <property type="entry name" value="FAM81"/>
</dbReference>
<organism evidence="5 6">
    <name type="scientific">Odobenus rosmarus divergens</name>
    <name type="common">Pacific walrus</name>
    <dbReference type="NCBI Taxonomy" id="9708"/>
    <lineage>
        <taxon>Eukaryota</taxon>
        <taxon>Metazoa</taxon>
        <taxon>Chordata</taxon>
        <taxon>Craniata</taxon>
        <taxon>Vertebrata</taxon>
        <taxon>Euteleostomi</taxon>
        <taxon>Mammalia</taxon>
        <taxon>Eutheria</taxon>
        <taxon>Laurasiatheria</taxon>
        <taxon>Carnivora</taxon>
        <taxon>Caniformia</taxon>
        <taxon>Pinnipedia</taxon>
        <taxon>Odobenidae</taxon>
        <taxon>Odobenus</taxon>
    </lineage>
</organism>
<evidence type="ECO:0000256" key="3">
    <source>
        <dbReference type="SAM" id="Coils"/>
    </source>
</evidence>
<proteinExistence type="inferred from homology"/>
<evidence type="ECO:0000313" key="5">
    <source>
        <dbReference type="Proteomes" id="UP000245340"/>
    </source>
</evidence>
<name>A0A9B0HFX7_ODORO</name>